<name>A0ABW9Y8P9_9RHOB</name>
<accession>A0ABW9Y8P9</accession>
<dbReference type="SUPFAM" id="SSF55797">
    <property type="entry name" value="PR-1-like"/>
    <property type="match status" value="1"/>
</dbReference>
<evidence type="ECO:0000256" key="1">
    <source>
        <dbReference type="SAM" id="SignalP"/>
    </source>
</evidence>
<reference evidence="4" key="1">
    <citation type="submission" date="2020-01" db="EMBL/GenBank/DDBJ databases">
        <title>Sphingomonas sp. strain CSW-10.</title>
        <authorList>
            <person name="Chen W.-M."/>
        </authorList>
    </citation>
    <scope>NUCLEOTIDE SEQUENCE [LARGE SCALE GENOMIC DNA]</scope>
    <source>
        <strain evidence="4">CCP-1</strain>
    </source>
</reference>
<evidence type="ECO:0000259" key="2">
    <source>
        <dbReference type="Pfam" id="PF00188"/>
    </source>
</evidence>
<dbReference type="PANTHER" id="PTHR31157">
    <property type="entry name" value="SCP DOMAIN-CONTAINING PROTEIN"/>
    <property type="match status" value="1"/>
</dbReference>
<keyword evidence="4" id="KW-1185">Reference proteome</keyword>
<dbReference type="Proteomes" id="UP001517376">
    <property type="component" value="Unassembled WGS sequence"/>
</dbReference>
<evidence type="ECO:0000313" key="3">
    <source>
        <dbReference type="EMBL" id="NBE08808.1"/>
    </source>
</evidence>
<dbReference type="EMBL" id="JAAATW010000003">
    <property type="protein sequence ID" value="NBE08808.1"/>
    <property type="molecule type" value="Genomic_DNA"/>
</dbReference>
<sequence length="158" mass="16755">MPRRALASLLSVAMLLAAGPALACRLPEGAARLADATLAAINAERGQRGMALLDPDPQLTAAAQAHACDSAARNRMSHRGSDGSTIARRVQREGYAYRIIAENVAAGYRSAGAVMQGWMNSSGHRRNILDRTARDVGIGLATARDGTLHWVLNLGSRR</sequence>
<dbReference type="InterPro" id="IPR035940">
    <property type="entry name" value="CAP_sf"/>
</dbReference>
<proteinExistence type="predicted"/>
<gene>
    <name evidence="3" type="ORF">GU920_14805</name>
</gene>
<dbReference type="PANTHER" id="PTHR31157:SF1">
    <property type="entry name" value="SCP DOMAIN-CONTAINING PROTEIN"/>
    <property type="match status" value="1"/>
</dbReference>
<dbReference type="RefSeq" id="WP_161767844.1">
    <property type="nucleotide sequence ID" value="NZ_JAAATW010000003.1"/>
</dbReference>
<feature type="chain" id="PRO_5047425268" evidence="1">
    <location>
        <begin position="24"/>
        <end position="158"/>
    </location>
</feature>
<dbReference type="InterPro" id="IPR014044">
    <property type="entry name" value="CAP_dom"/>
</dbReference>
<dbReference type="Pfam" id="PF00188">
    <property type="entry name" value="CAP"/>
    <property type="match status" value="1"/>
</dbReference>
<feature type="domain" description="SCP" evidence="2">
    <location>
        <begin position="38"/>
        <end position="153"/>
    </location>
</feature>
<dbReference type="CDD" id="cd05379">
    <property type="entry name" value="CAP_bacterial"/>
    <property type="match status" value="1"/>
</dbReference>
<feature type="signal peptide" evidence="1">
    <location>
        <begin position="1"/>
        <end position="23"/>
    </location>
</feature>
<dbReference type="Gene3D" id="3.40.33.10">
    <property type="entry name" value="CAP"/>
    <property type="match status" value="1"/>
</dbReference>
<evidence type="ECO:0000313" key="4">
    <source>
        <dbReference type="Proteomes" id="UP001517376"/>
    </source>
</evidence>
<keyword evidence="1" id="KW-0732">Signal</keyword>
<organism evidence="3 4">
    <name type="scientific">Paragemmobacter ruber</name>
    <dbReference type="NCBI Taxonomy" id="1985673"/>
    <lineage>
        <taxon>Bacteria</taxon>
        <taxon>Pseudomonadati</taxon>
        <taxon>Pseudomonadota</taxon>
        <taxon>Alphaproteobacteria</taxon>
        <taxon>Rhodobacterales</taxon>
        <taxon>Paracoccaceae</taxon>
        <taxon>Paragemmobacter</taxon>
    </lineage>
</organism>
<protein>
    <submittedName>
        <fullName evidence="3">CAP domain-containing protein</fullName>
    </submittedName>
</protein>
<comment type="caution">
    <text evidence="3">The sequence shown here is derived from an EMBL/GenBank/DDBJ whole genome shotgun (WGS) entry which is preliminary data.</text>
</comment>